<dbReference type="InterPro" id="IPR023214">
    <property type="entry name" value="HAD_sf"/>
</dbReference>
<dbReference type="InterPro" id="IPR023299">
    <property type="entry name" value="ATPase_P-typ_cyto_dom_N"/>
</dbReference>
<feature type="transmembrane region" description="Helical" evidence="13">
    <location>
        <begin position="107"/>
        <end position="126"/>
    </location>
</feature>
<evidence type="ECO:0000313" key="15">
    <source>
        <dbReference type="EnsemblMetazoa" id="Aqu2.1.40972_001"/>
    </source>
</evidence>
<dbReference type="Pfam" id="PF00689">
    <property type="entry name" value="Cation_ATPase_C"/>
    <property type="match status" value="1"/>
</dbReference>
<evidence type="ECO:0000256" key="1">
    <source>
        <dbReference type="ARBA" id="ARBA00004127"/>
    </source>
</evidence>
<feature type="transmembrane region" description="Helical" evidence="13">
    <location>
        <begin position="1017"/>
        <end position="1039"/>
    </location>
</feature>
<proteinExistence type="inferred from homology"/>
<feature type="region of interest" description="Disordered" evidence="12">
    <location>
        <begin position="1"/>
        <end position="21"/>
    </location>
</feature>
<dbReference type="InterPro" id="IPR018303">
    <property type="entry name" value="ATPase_P-typ_P_site"/>
</dbReference>
<dbReference type="SFLD" id="SFLDG00002">
    <property type="entry name" value="C1.7:_P-type_atpase_like"/>
    <property type="match status" value="1"/>
</dbReference>
<evidence type="ECO:0000256" key="8">
    <source>
        <dbReference type="ARBA" id="ARBA00022860"/>
    </source>
</evidence>
<dbReference type="EnsemblMetazoa" id="Aqu2.1.40972_001">
    <property type="protein sequence ID" value="Aqu2.1.40972_001"/>
    <property type="gene ID" value="Aqu2.1.40972"/>
</dbReference>
<dbReference type="Gene3D" id="1.20.1110.10">
    <property type="entry name" value="Calcium-transporting ATPase, transmembrane domain"/>
    <property type="match status" value="2"/>
</dbReference>
<keyword evidence="8" id="KW-0112">Calmodulin-binding</keyword>
<evidence type="ECO:0000256" key="13">
    <source>
        <dbReference type="SAM" id="Phobius"/>
    </source>
</evidence>
<gene>
    <name evidence="15" type="primary">100639471</name>
</gene>
<keyword evidence="11 13" id="KW-0472">Membrane</keyword>
<dbReference type="PROSITE" id="PS00154">
    <property type="entry name" value="ATPASE_E1_E2"/>
    <property type="match status" value="1"/>
</dbReference>
<dbReference type="SUPFAM" id="SSF56784">
    <property type="entry name" value="HAD-like"/>
    <property type="match status" value="1"/>
</dbReference>
<keyword evidence="9" id="KW-1278">Translocase</keyword>
<dbReference type="GO" id="GO:0005886">
    <property type="term" value="C:plasma membrane"/>
    <property type="evidence" value="ECO:0007669"/>
    <property type="project" value="UniProtKB-ARBA"/>
</dbReference>
<dbReference type="FunFam" id="2.70.150.10:FF:000001">
    <property type="entry name" value="Calcium-transporting ATPase"/>
    <property type="match status" value="1"/>
</dbReference>
<feature type="transmembrane region" description="Helical" evidence="13">
    <location>
        <begin position="1134"/>
        <end position="1155"/>
    </location>
</feature>
<feature type="transmembrane region" description="Helical" evidence="13">
    <location>
        <begin position="1059"/>
        <end position="1077"/>
    </location>
</feature>
<dbReference type="AlphaFoldDB" id="A0A1X7VLM8"/>
<dbReference type="Proteomes" id="UP000007879">
    <property type="component" value="Unassembled WGS sequence"/>
</dbReference>
<dbReference type="PRINTS" id="PR00119">
    <property type="entry name" value="CATATPASE"/>
</dbReference>
<dbReference type="eggNOG" id="KOG0204">
    <property type="taxonomic scope" value="Eukaryota"/>
</dbReference>
<evidence type="ECO:0000313" key="16">
    <source>
        <dbReference type="Proteomes" id="UP000007879"/>
    </source>
</evidence>
<dbReference type="Pfam" id="PF00690">
    <property type="entry name" value="Cation_ATPase_N"/>
    <property type="match status" value="1"/>
</dbReference>
<dbReference type="InterPro" id="IPR022141">
    <property type="entry name" value="ATP_Ca_trans_C"/>
</dbReference>
<dbReference type="Pfam" id="PF00122">
    <property type="entry name" value="E1-E2_ATPase"/>
    <property type="match status" value="1"/>
</dbReference>
<evidence type="ECO:0000256" key="4">
    <source>
        <dbReference type="ARBA" id="ARBA00022723"/>
    </source>
</evidence>
<dbReference type="InterPro" id="IPR044492">
    <property type="entry name" value="P_typ_ATPase_HD_dom"/>
</dbReference>
<keyword evidence="4" id="KW-0479">Metal-binding</keyword>
<dbReference type="InterPro" id="IPR006068">
    <property type="entry name" value="ATPase_P-typ_cation-transptr_C"/>
</dbReference>
<dbReference type="PANTHER" id="PTHR24093:SF369">
    <property type="entry name" value="CALCIUM-TRANSPORTING ATPASE"/>
    <property type="match status" value="1"/>
</dbReference>
<evidence type="ECO:0000256" key="10">
    <source>
        <dbReference type="ARBA" id="ARBA00022989"/>
    </source>
</evidence>
<dbReference type="SFLD" id="SFLDS00003">
    <property type="entry name" value="Haloacid_Dehalogenase"/>
    <property type="match status" value="1"/>
</dbReference>
<comment type="similarity">
    <text evidence="2">Belongs to the cation transport ATPase (P-type) (TC 3.A.3) family. Type IIB subfamily.</text>
</comment>
<dbReference type="InterPro" id="IPR004014">
    <property type="entry name" value="ATPase_P-typ_cation-transptr_N"/>
</dbReference>
<dbReference type="InterPro" id="IPR008250">
    <property type="entry name" value="ATPase_P-typ_transduc_dom_A_sf"/>
</dbReference>
<reference evidence="16" key="1">
    <citation type="journal article" date="2010" name="Nature">
        <title>The Amphimedon queenslandica genome and the evolution of animal complexity.</title>
        <authorList>
            <person name="Srivastava M."/>
            <person name="Simakov O."/>
            <person name="Chapman J."/>
            <person name="Fahey B."/>
            <person name="Gauthier M.E."/>
            <person name="Mitros T."/>
            <person name="Richards G.S."/>
            <person name="Conaco C."/>
            <person name="Dacre M."/>
            <person name="Hellsten U."/>
            <person name="Larroux C."/>
            <person name="Putnam N.H."/>
            <person name="Stanke M."/>
            <person name="Adamska M."/>
            <person name="Darling A."/>
            <person name="Degnan S.M."/>
            <person name="Oakley T.H."/>
            <person name="Plachetzki D.C."/>
            <person name="Zhai Y."/>
            <person name="Adamski M."/>
            <person name="Calcino A."/>
            <person name="Cummins S.F."/>
            <person name="Goodstein D.M."/>
            <person name="Harris C."/>
            <person name="Jackson D.J."/>
            <person name="Leys S.P."/>
            <person name="Shu S."/>
            <person name="Woodcroft B.J."/>
            <person name="Vervoort M."/>
            <person name="Kosik K.S."/>
            <person name="Manning G."/>
            <person name="Degnan B.M."/>
            <person name="Rokhsar D.S."/>
        </authorList>
    </citation>
    <scope>NUCLEOTIDE SEQUENCE [LARGE SCALE GENOMIC DNA]</scope>
</reference>
<dbReference type="InterPro" id="IPR036412">
    <property type="entry name" value="HAD-like_sf"/>
</dbReference>
<feature type="region of interest" description="Disordered" evidence="12">
    <location>
        <begin position="350"/>
        <end position="371"/>
    </location>
</feature>
<keyword evidence="5" id="KW-0547">Nucleotide-binding</keyword>
<keyword evidence="7" id="KW-0460">Magnesium</keyword>
<dbReference type="GO" id="GO:0012505">
    <property type="term" value="C:endomembrane system"/>
    <property type="evidence" value="ECO:0007669"/>
    <property type="project" value="UniProtKB-SubCell"/>
</dbReference>
<dbReference type="GO" id="GO:0051480">
    <property type="term" value="P:regulation of cytosolic calcium ion concentration"/>
    <property type="evidence" value="ECO:0007669"/>
    <property type="project" value="TreeGrafter"/>
</dbReference>
<dbReference type="InterPro" id="IPR059000">
    <property type="entry name" value="ATPase_P-type_domA"/>
</dbReference>
<feature type="transmembrane region" description="Helical" evidence="13">
    <location>
        <begin position="949"/>
        <end position="967"/>
    </location>
</feature>
<evidence type="ECO:0000256" key="6">
    <source>
        <dbReference type="ARBA" id="ARBA00022840"/>
    </source>
</evidence>
<organism evidence="15">
    <name type="scientific">Amphimedon queenslandica</name>
    <name type="common">Sponge</name>
    <dbReference type="NCBI Taxonomy" id="400682"/>
    <lineage>
        <taxon>Eukaryota</taxon>
        <taxon>Metazoa</taxon>
        <taxon>Porifera</taxon>
        <taxon>Demospongiae</taxon>
        <taxon>Heteroscleromorpha</taxon>
        <taxon>Haplosclerida</taxon>
        <taxon>Niphatidae</taxon>
        <taxon>Amphimedon</taxon>
    </lineage>
</organism>
<evidence type="ECO:0000256" key="5">
    <source>
        <dbReference type="ARBA" id="ARBA00022741"/>
    </source>
</evidence>
<name>A0A1X7VLM8_AMPQE</name>
<comment type="subcellular location">
    <subcellularLocation>
        <location evidence="1">Endomembrane system</location>
        <topology evidence="1">Multi-pass membrane protein</topology>
    </subcellularLocation>
</comment>
<evidence type="ECO:0000256" key="12">
    <source>
        <dbReference type="SAM" id="MobiDB-lite"/>
    </source>
</evidence>
<dbReference type="SUPFAM" id="SSF81660">
    <property type="entry name" value="Metal cation-transporting ATPase, ATP-binding domain N"/>
    <property type="match status" value="1"/>
</dbReference>
<dbReference type="Gene3D" id="3.40.50.1000">
    <property type="entry name" value="HAD superfamily/HAD-like"/>
    <property type="match status" value="1"/>
</dbReference>
<dbReference type="GO" id="GO:0016887">
    <property type="term" value="F:ATP hydrolysis activity"/>
    <property type="evidence" value="ECO:0007669"/>
    <property type="project" value="InterPro"/>
</dbReference>
<dbReference type="SUPFAM" id="SSF81653">
    <property type="entry name" value="Calcium ATPase, transduction domain A"/>
    <property type="match status" value="1"/>
</dbReference>
<dbReference type="PANTHER" id="PTHR24093">
    <property type="entry name" value="CATION TRANSPORTING ATPASE"/>
    <property type="match status" value="1"/>
</dbReference>
<evidence type="ECO:0000256" key="11">
    <source>
        <dbReference type="ARBA" id="ARBA00023136"/>
    </source>
</evidence>
<evidence type="ECO:0000256" key="7">
    <source>
        <dbReference type="ARBA" id="ARBA00022842"/>
    </source>
</evidence>
<feature type="compositionally biased region" description="Basic residues" evidence="12">
    <location>
        <begin position="350"/>
        <end position="363"/>
    </location>
</feature>
<dbReference type="InParanoid" id="A0A1X7VLM8"/>
<feature type="domain" description="Cation-transporting P-type ATPase N-terminal" evidence="14">
    <location>
        <begin position="49"/>
        <end position="123"/>
    </location>
</feature>
<dbReference type="EnsemblMetazoa" id="XM_020008025.1">
    <property type="protein sequence ID" value="XP_019863584.1"/>
    <property type="gene ID" value="LOC100639471"/>
</dbReference>
<dbReference type="GO" id="GO:0005524">
    <property type="term" value="F:ATP binding"/>
    <property type="evidence" value="ECO:0007669"/>
    <property type="project" value="UniProtKB-KW"/>
</dbReference>
<dbReference type="InterPro" id="IPR023298">
    <property type="entry name" value="ATPase_P-typ_TM_dom_sf"/>
</dbReference>
<dbReference type="Pfam" id="PF13246">
    <property type="entry name" value="Cation_ATPase"/>
    <property type="match status" value="1"/>
</dbReference>
<keyword evidence="10 13" id="KW-1133">Transmembrane helix</keyword>
<dbReference type="STRING" id="400682.A0A1X7VLM8"/>
<dbReference type="FunFam" id="1.20.1110.10:FF:000014">
    <property type="entry name" value="Calcium-transporting ATPase"/>
    <property type="match status" value="1"/>
</dbReference>
<feature type="transmembrane region" description="Helical" evidence="13">
    <location>
        <begin position="427"/>
        <end position="454"/>
    </location>
</feature>
<dbReference type="Pfam" id="PF08282">
    <property type="entry name" value="Hydrolase_3"/>
    <property type="match status" value="1"/>
</dbReference>
<dbReference type="InterPro" id="IPR001757">
    <property type="entry name" value="P_typ_ATPase"/>
</dbReference>
<sequence>MDEQSPNDKTSEASALTPASSDKRFGLTQVQLTQIMDFGDKSGMKKVDQYGGIDDIARHLKTNLTDGLPVNEADHEERKREFGVNYIEPVPPKSFLALMYDAIQDKILLILLLCAIISIGLSVGIAEHERSTAWFEGFAIFLAVVIVVLVTAINDYTKEQQFRDLQKKLESTSKYTVIRESERFEINAADIIVGDIIEFKYGNAFPCDGLLIRGNDVSISESALTGETENIRKRPDKDPFLYAGTQVMEGTGTMLVIAVGIHSQQGIIFTLMSKQAEEEVGIITAAFRKITGPCVRAYRNRTNPQDEEVKPVKVEIKEIPPRGAEEMQEEEEELEELSCCQKILHPKTAMKNRRARKEKKRREQQKGETSHGSVLQKKLTKLALQIGYFGMAAAILAIVVTSLKFAIEEYGIKGRGAMKTDALQFLLFFINGVTVIVVAVPEGLPLAVTIALAFSVKKMLKDNNLVRHLHSCETMGNATTICSDKTGTLTTNRMTVVDSYVAQMRYNGNTPTAENFPPPVLEVLQQNIAINSNYSSSLQQPESAAANDDGLLSKVSSFFSRRKRKIGAEAKESETKKPLTVNELKSLVRGEGGKLVNQVGNSTECALLGYLIELGIHYDPIREVYPKECFVKQFTFNSKRKSMSTVIPLPDGKGFRLLTKGASEIVLNKCDKIMTATGEIVPLTDDMSSHVNSNVVRNMASGALRTICLAYRDFTMEEVTAPKSNVEQGQGLEIVNLSESVEPPVFDWDDEDNVVSGLTCIAIVGIEDPVRDEVPESILKCQRAGITVRMVTGDNVETAKSIAEKCGIIPKGNKGLLVLDGPTFRKRVMTVTEDGKEVVNQEMLDKIWPRLRVLARSSPQDKHTLVNGIIQSRVNKSREVVAVTGDGTNDGPALKCADVGFAMGIAGTDVAKEACDIILTDDNFTSIVQAVKWGRNVYDAISKFLQFQLTVNVVAVTLVLIGSFTIGDTPLRAIQLLWVNIVMDTFASLALATEAPTDALLKRKPYGRKKPLISRRMWLFIIGHSFYQLVVLNVLLFAGPELFDIDHTQSASENYFAEPTEHFTMIFNSFVFMQIFNEFNARRIHGEQNVFANIHTNWIFLGIMFGQVICQILFIVVPGLNDRIFKATSLSFDLWMWCIFFGSFELVWGQILTLIPVERFPAIRLPWRKKSDDQQDENDYDIGLDSYDANRARLLWAKSLSRLRTQIRVVNAFKSGLESNDQLLLSQLPHYTLTPKSSRYNAGDNPVFKDSKETEV</sequence>
<dbReference type="GO" id="GO:0046872">
    <property type="term" value="F:metal ion binding"/>
    <property type="evidence" value="ECO:0007669"/>
    <property type="project" value="UniProtKB-KW"/>
</dbReference>
<evidence type="ECO:0000256" key="2">
    <source>
        <dbReference type="ARBA" id="ARBA00006124"/>
    </source>
</evidence>
<evidence type="ECO:0000256" key="9">
    <source>
        <dbReference type="ARBA" id="ARBA00022967"/>
    </source>
</evidence>
<keyword evidence="6" id="KW-0067">ATP-binding</keyword>
<dbReference type="OrthoDB" id="116380at2759"/>
<evidence type="ECO:0000259" key="14">
    <source>
        <dbReference type="SMART" id="SM00831"/>
    </source>
</evidence>
<feature type="transmembrane region" description="Helical" evidence="13">
    <location>
        <begin position="1098"/>
        <end position="1119"/>
    </location>
</feature>
<dbReference type="GO" id="GO:0005516">
    <property type="term" value="F:calmodulin binding"/>
    <property type="evidence" value="ECO:0007669"/>
    <property type="project" value="UniProtKB-KW"/>
</dbReference>
<keyword evidence="3 13" id="KW-0812">Transmembrane</keyword>
<dbReference type="Pfam" id="PF12424">
    <property type="entry name" value="ATP_Ca_trans_C"/>
    <property type="match status" value="1"/>
</dbReference>
<dbReference type="Gene3D" id="3.40.1110.10">
    <property type="entry name" value="Calcium-transporting ATPase, cytoplasmic domain N"/>
    <property type="match status" value="1"/>
</dbReference>
<dbReference type="SMART" id="SM00831">
    <property type="entry name" value="Cation_ATPase_N"/>
    <property type="match status" value="1"/>
</dbReference>
<dbReference type="KEGG" id="aqu:100639471"/>
<dbReference type="FunCoup" id="A0A1X7VLM8">
    <property type="interactions" value="805"/>
</dbReference>
<dbReference type="SFLD" id="SFLDF00027">
    <property type="entry name" value="p-type_atpase"/>
    <property type="match status" value="1"/>
</dbReference>
<feature type="transmembrane region" description="Helical" evidence="13">
    <location>
        <begin position="386"/>
        <end position="407"/>
    </location>
</feature>
<dbReference type="GO" id="GO:0005388">
    <property type="term" value="F:P-type calcium transporter activity"/>
    <property type="evidence" value="ECO:0007669"/>
    <property type="project" value="InterPro"/>
</dbReference>
<dbReference type="NCBIfam" id="TIGR01494">
    <property type="entry name" value="ATPase_P-type"/>
    <property type="match status" value="2"/>
</dbReference>
<dbReference type="Gene3D" id="2.70.150.10">
    <property type="entry name" value="Calcium-transporting ATPase, cytoplasmic transduction domain A"/>
    <property type="match status" value="1"/>
</dbReference>
<accession>A0A1X7VLM8</accession>
<feature type="transmembrane region" description="Helical" evidence="13">
    <location>
        <begin position="132"/>
        <end position="153"/>
    </location>
</feature>
<reference evidence="15" key="2">
    <citation type="submission" date="2017-05" db="UniProtKB">
        <authorList>
            <consortium name="EnsemblMetazoa"/>
        </authorList>
    </citation>
    <scope>IDENTIFICATION</scope>
</reference>
<protein>
    <recommendedName>
        <fullName evidence="14">Cation-transporting P-type ATPase N-terminal domain-containing protein</fullName>
    </recommendedName>
</protein>
<keyword evidence="16" id="KW-1185">Reference proteome</keyword>
<dbReference type="CDD" id="cd02081">
    <property type="entry name" value="P-type_ATPase_Ca_PMCA-like"/>
    <property type="match status" value="1"/>
</dbReference>
<dbReference type="FunFam" id="1.20.1110.10:FF:000036">
    <property type="entry name" value="Calcium-transporting ATPase"/>
    <property type="match status" value="1"/>
</dbReference>
<dbReference type="SUPFAM" id="SSF81665">
    <property type="entry name" value="Calcium ATPase, transmembrane domain M"/>
    <property type="match status" value="1"/>
</dbReference>
<evidence type="ECO:0000256" key="3">
    <source>
        <dbReference type="ARBA" id="ARBA00022692"/>
    </source>
</evidence>